<name>A0A7S9LBU2_9PSED</name>
<dbReference type="RefSeq" id="WP_196110692.1">
    <property type="nucleotide sequence ID" value="NZ_CP064943.1"/>
</dbReference>
<proteinExistence type="predicted"/>
<reference evidence="1 2" key="1">
    <citation type="submission" date="2020-11" db="EMBL/GenBank/DDBJ databases">
        <title>Pseudomonas fulva producing VIM-24.</title>
        <authorList>
            <person name="Liu S."/>
        </authorList>
    </citation>
    <scope>NUCLEOTIDE SEQUENCE [LARGE SCALE GENOMIC DNA]</scope>
    <source>
        <strain evidence="1 2">ZDHY414</strain>
    </source>
</reference>
<dbReference type="InterPro" id="IPR036770">
    <property type="entry name" value="Ankyrin_rpt-contain_sf"/>
</dbReference>
<dbReference type="Proteomes" id="UP000594430">
    <property type="component" value="Chromosome"/>
</dbReference>
<organism evidence="1 2">
    <name type="scientific">Pseudomonas fulva</name>
    <dbReference type="NCBI Taxonomy" id="47880"/>
    <lineage>
        <taxon>Bacteria</taxon>
        <taxon>Pseudomonadati</taxon>
        <taxon>Pseudomonadota</taxon>
        <taxon>Gammaproteobacteria</taxon>
        <taxon>Pseudomonadales</taxon>
        <taxon>Pseudomonadaceae</taxon>
        <taxon>Pseudomonas</taxon>
    </lineage>
</organism>
<dbReference type="EMBL" id="CP064946">
    <property type="protein sequence ID" value="QPH51208.1"/>
    <property type="molecule type" value="Genomic_DNA"/>
</dbReference>
<gene>
    <name evidence="1" type="ORF">IZU98_11210</name>
</gene>
<protein>
    <submittedName>
        <fullName evidence="1">Ankyrin repeat domain-containing protein</fullName>
    </submittedName>
</protein>
<dbReference type="AlphaFoldDB" id="A0A7S9LBU2"/>
<dbReference type="SUPFAM" id="SSF48403">
    <property type="entry name" value="Ankyrin repeat"/>
    <property type="match status" value="1"/>
</dbReference>
<sequence length="183" mass="20418">MSALNHFIKQIYEQAKSGKWDNVISEWMEEPMLARLCSRYRTPSSGWTFLHQAAYFGHEPACRELIRLGGSAATLTANGKSAVEVAREHGYTELAALLEHSVLEDRSLWSPPTNLDLLPSSNLFQEASERRANSLMLVAYAGGVVQIPSEARYYADPFERPLIGWHGTFDPPCGMDGESMLRA</sequence>
<evidence type="ECO:0000313" key="2">
    <source>
        <dbReference type="Proteomes" id="UP000594430"/>
    </source>
</evidence>
<dbReference type="Gene3D" id="1.25.40.20">
    <property type="entry name" value="Ankyrin repeat-containing domain"/>
    <property type="match status" value="1"/>
</dbReference>
<evidence type="ECO:0000313" key="1">
    <source>
        <dbReference type="EMBL" id="QPH51208.1"/>
    </source>
</evidence>
<accession>A0A7S9LBU2</accession>